<reference evidence="7 8" key="1">
    <citation type="submission" date="2019-02" db="EMBL/GenBank/DDBJ databases">
        <title>Deep-cultivation of Planctomycetes and their phenomic and genomic characterization uncovers novel biology.</title>
        <authorList>
            <person name="Wiegand S."/>
            <person name="Jogler M."/>
            <person name="Boedeker C."/>
            <person name="Pinto D."/>
            <person name="Vollmers J."/>
            <person name="Rivas-Marin E."/>
            <person name="Kohn T."/>
            <person name="Peeters S.H."/>
            <person name="Heuer A."/>
            <person name="Rast P."/>
            <person name="Oberbeckmann S."/>
            <person name="Bunk B."/>
            <person name="Jeske O."/>
            <person name="Meyerdierks A."/>
            <person name="Storesund J.E."/>
            <person name="Kallscheuer N."/>
            <person name="Luecker S."/>
            <person name="Lage O.M."/>
            <person name="Pohl T."/>
            <person name="Merkel B.J."/>
            <person name="Hornburger P."/>
            <person name="Mueller R.-W."/>
            <person name="Bruemmer F."/>
            <person name="Labrenz M."/>
            <person name="Spormann A.M."/>
            <person name="Op den Camp H."/>
            <person name="Overmann J."/>
            <person name="Amann R."/>
            <person name="Jetten M.S.M."/>
            <person name="Mascher T."/>
            <person name="Medema M.H."/>
            <person name="Devos D.P."/>
            <person name="Kaster A.-K."/>
            <person name="Ovreas L."/>
            <person name="Rohde M."/>
            <person name="Galperin M.Y."/>
            <person name="Jogler C."/>
        </authorList>
    </citation>
    <scope>NUCLEOTIDE SEQUENCE [LARGE SCALE GENOMIC DNA]</scope>
    <source>
        <strain evidence="7 8">Poly30</strain>
    </source>
</reference>
<dbReference type="GO" id="GO:0016887">
    <property type="term" value="F:ATP hydrolysis activity"/>
    <property type="evidence" value="ECO:0007669"/>
    <property type="project" value="InterPro"/>
</dbReference>
<evidence type="ECO:0000256" key="5">
    <source>
        <dbReference type="SAM" id="MobiDB-lite"/>
    </source>
</evidence>
<dbReference type="InterPro" id="IPR027417">
    <property type="entry name" value="P-loop_NTPase"/>
</dbReference>
<dbReference type="PANTHER" id="PTHR43335:SF4">
    <property type="entry name" value="ABC TRANSPORTER, ATP-BINDING PROTEIN"/>
    <property type="match status" value="1"/>
</dbReference>
<organism evidence="7 8">
    <name type="scientific">Saltatorellus ferox</name>
    <dbReference type="NCBI Taxonomy" id="2528018"/>
    <lineage>
        <taxon>Bacteria</taxon>
        <taxon>Pseudomonadati</taxon>
        <taxon>Planctomycetota</taxon>
        <taxon>Planctomycetia</taxon>
        <taxon>Planctomycetia incertae sedis</taxon>
        <taxon>Saltatorellus</taxon>
    </lineage>
</organism>
<keyword evidence="7" id="KW-0378">Hydrolase</keyword>
<evidence type="ECO:0000259" key="6">
    <source>
        <dbReference type="PROSITE" id="PS50893"/>
    </source>
</evidence>
<dbReference type="EMBL" id="CP036434">
    <property type="protein sequence ID" value="QDV07480.1"/>
    <property type="molecule type" value="Genomic_DNA"/>
</dbReference>
<evidence type="ECO:0000256" key="2">
    <source>
        <dbReference type="ARBA" id="ARBA00022448"/>
    </source>
</evidence>
<keyword evidence="8" id="KW-1185">Reference proteome</keyword>
<dbReference type="GO" id="GO:0005524">
    <property type="term" value="F:ATP binding"/>
    <property type="evidence" value="ECO:0007669"/>
    <property type="project" value="UniProtKB-KW"/>
</dbReference>
<keyword evidence="2" id="KW-0813">Transport</keyword>
<dbReference type="PANTHER" id="PTHR43335">
    <property type="entry name" value="ABC TRANSPORTER, ATP-BINDING PROTEIN"/>
    <property type="match status" value="1"/>
</dbReference>
<protein>
    <submittedName>
        <fullName evidence="7">Putative ABC transporter ATP-binding protein YxlF</fullName>
        <ecNumber evidence="7">3.6.3.-</ecNumber>
    </submittedName>
</protein>
<dbReference type="InterPro" id="IPR003439">
    <property type="entry name" value="ABC_transporter-like_ATP-bd"/>
</dbReference>
<dbReference type="InterPro" id="IPR003593">
    <property type="entry name" value="AAA+_ATPase"/>
</dbReference>
<evidence type="ECO:0000256" key="1">
    <source>
        <dbReference type="ARBA" id="ARBA00005417"/>
    </source>
</evidence>
<feature type="region of interest" description="Disordered" evidence="5">
    <location>
        <begin position="345"/>
        <end position="414"/>
    </location>
</feature>
<dbReference type="PROSITE" id="PS50893">
    <property type="entry name" value="ABC_TRANSPORTER_2"/>
    <property type="match status" value="1"/>
</dbReference>
<name>A0A518ETS1_9BACT</name>
<keyword evidence="4 7" id="KW-0067">ATP-binding</keyword>
<evidence type="ECO:0000256" key="4">
    <source>
        <dbReference type="ARBA" id="ARBA00022840"/>
    </source>
</evidence>
<evidence type="ECO:0000313" key="7">
    <source>
        <dbReference type="EMBL" id="QDV07480.1"/>
    </source>
</evidence>
<dbReference type="EC" id="3.6.3.-" evidence="7"/>
<keyword evidence="3" id="KW-0547">Nucleotide-binding</keyword>
<dbReference type="OrthoDB" id="9795548at2"/>
<dbReference type="AlphaFoldDB" id="A0A518ETS1"/>
<evidence type="ECO:0000313" key="8">
    <source>
        <dbReference type="Proteomes" id="UP000320390"/>
    </source>
</evidence>
<feature type="domain" description="ABC transporter" evidence="6">
    <location>
        <begin position="2"/>
        <end position="232"/>
    </location>
</feature>
<dbReference type="SMART" id="SM00382">
    <property type="entry name" value="AAA"/>
    <property type="match status" value="1"/>
</dbReference>
<dbReference type="Proteomes" id="UP000320390">
    <property type="component" value="Chromosome"/>
</dbReference>
<dbReference type="Pfam" id="PF00005">
    <property type="entry name" value="ABC_tran"/>
    <property type="match status" value="1"/>
</dbReference>
<accession>A0A518ETS1</accession>
<feature type="compositionally biased region" description="Polar residues" evidence="5">
    <location>
        <begin position="367"/>
        <end position="376"/>
    </location>
</feature>
<dbReference type="CDD" id="cd03230">
    <property type="entry name" value="ABC_DR_subfamily_A"/>
    <property type="match status" value="1"/>
</dbReference>
<gene>
    <name evidence="7" type="primary">yxlF_3</name>
    <name evidence="7" type="ORF">Poly30_30060</name>
</gene>
<dbReference type="Gene3D" id="3.40.50.300">
    <property type="entry name" value="P-loop containing nucleotide triphosphate hydrolases"/>
    <property type="match status" value="1"/>
</dbReference>
<evidence type="ECO:0000256" key="3">
    <source>
        <dbReference type="ARBA" id="ARBA00022741"/>
    </source>
</evidence>
<sequence length="414" mass="43944">MIEVAHLTRRYGSATAVDDLSFEVAKGEVVGFLGPNGAGKTTTMRILAGYLPATRAERLLVAGHDVMRDSMAVRRAIGYLPESVPLYPELRVEEMMRFQGRLHRMSRQDLRTRIGEVLDRVGVLDRRKQLVGTLSRGLKQRVGLAVALLPDPEVLILDEPTSGLDPIQRGEVRNLIAALSSEHTVLLSSHILAEIEAMAPRVIIIHEGQKVADGSQDQIIQRLGASGSGGGAGHVLVEAAAPAEASAMAELMKSLPGVETVTLGDRVGIHHSFRVSGEGDLREDIGALAMTQGWALRELTWKRPTLEQIFTRLVIGDVAPVLSEGASSAPAPVAVPNASNAPAPVTSGLELSMPQGAKKPLPLGTPGTAQPKTIYSLNPFDRGASRDLSKPVSVDPVPPAAPKLDPLDPEGGDA</sequence>
<proteinExistence type="inferred from homology"/>
<dbReference type="SUPFAM" id="SSF52540">
    <property type="entry name" value="P-loop containing nucleoside triphosphate hydrolases"/>
    <property type="match status" value="1"/>
</dbReference>
<dbReference type="RefSeq" id="WP_145198544.1">
    <property type="nucleotide sequence ID" value="NZ_CP036434.1"/>
</dbReference>
<comment type="similarity">
    <text evidence="1">Belongs to the ABC transporter superfamily.</text>
</comment>